<dbReference type="AlphaFoldDB" id="E4X7J4"/>
<gene>
    <name evidence="1" type="ORF">GSOID_T00003530001</name>
</gene>
<evidence type="ECO:0000313" key="1">
    <source>
        <dbReference type="EMBL" id="CBY18666.1"/>
    </source>
</evidence>
<accession>E4X7J4</accession>
<dbReference type="InParanoid" id="E4X7J4"/>
<reference evidence="1" key="1">
    <citation type="journal article" date="2010" name="Science">
        <title>Plasticity of animal genome architecture unmasked by rapid evolution of a pelagic tunicate.</title>
        <authorList>
            <person name="Denoeud F."/>
            <person name="Henriet S."/>
            <person name="Mungpakdee S."/>
            <person name="Aury J.M."/>
            <person name="Da Silva C."/>
            <person name="Brinkmann H."/>
            <person name="Mikhaleva J."/>
            <person name="Olsen L.C."/>
            <person name="Jubin C."/>
            <person name="Canestro C."/>
            <person name="Bouquet J.M."/>
            <person name="Danks G."/>
            <person name="Poulain J."/>
            <person name="Campsteijn C."/>
            <person name="Adamski M."/>
            <person name="Cross I."/>
            <person name="Yadetie F."/>
            <person name="Muffato M."/>
            <person name="Louis A."/>
            <person name="Butcher S."/>
            <person name="Tsagkogeorga G."/>
            <person name="Konrad A."/>
            <person name="Singh S."/>
            <person name="Jensen M.F."/>
            <person name="Cong E.H."/>
            <person name="Eikeseth-Otteraa H."/>
            <person name="Noel B."/>
            <person name="Anthouard V."/>
            <person name="Porcel B.M."/>
            <person name="Kachouri-Lafond R."/>
            <person name="Nishino A."/>
            <person name="Ugolini M."/>
            <person name="Chourrout P."/>
            <person name="Nishida H."/>
            <person name="Aasland R."/>
            <person name="Huzurbazar S."/>
            <person name="Westhof E."/>
            <person name="Delsuc F."/>
            <person name="Lehrach H."/>
            <person name="Reinhardt R."/>
            <person name="Weissenbach J."/>
            <person name="Roy S.W."/>
            <person name="Artiguenave F."/>
            <person name="Postlethwait J.H."/>
            <person name="Manak J.R."/>
            <person name="Thompson E.M."/>
            <person name="Jaillon O."/>
            <person name="Du Pasquier L."/>
            <person name="Boudinot P."/>
            <person name="Liberles D.A."/>
            <person name="Volff J.N."/>
            <person name="Philippe H."/>
            <person name="Lenhard B."/>
            <person name="Roest Crollius H."/>
            <person name="Wincker P."/>
            <person name="Chourrout D."/>
        </authorList>
    </citation>
    <scope>NUCLEOTIDE SEQUENCE [LARGE SCALE GENOMIC DNA]</scope>
</reference>
<name>E4X7J4_OIKDI</name>
<sequence>MDLTRVQNFLQKFSALIKCGELIFNPFNAPEGDMFEQVEADFEVPGGESYIMEMDGPKRGALISPRYESRAPRQCFSFWYKDTFFHLKSFEE</sequence>
<keyword evidence="2" id="KW-1185">Reference proteome</keyword>
<proteinExistence type="predicted"/>
<organism evidence="1">
    <name type="scientific">Oikopleura dioica</name>
    <name type="common">Tunicate</name>
    <dbReference type="NCBI Taxonomy" id="34765"/>
    <lineage>
        <taxon>Eukaryota</taxon>
        <taxon>Metazoa</taxon>
        <taxon>Chordata</taxon>
        <taxon>Tunicata</taxon>
        <taxon>Appendicularia</taxon>
        <taxon>Copelata</taxon>
        <taxon>Oikopleuridae</taxon>
        <taxon>Oikopleura</taxon>
    </lineage>
</organism>
<evidence type="ECO:0000313" key="2">
    <source>
        <dbReference type="Proteomes" id="UP000001307"/>
    </source>
</evidence>
<dbReference type="Proteomes" id="UP000001307">
    <property type="component" value="Unassembled WGS sequence"/>
</dbReference>
<protein>
    <submittedName>
        <fullName evidence="1">Uncharacterized protein</fullName>
    </submittedName>
</protein>
<dbReference type="EMBL" id="FN653028">
    <property type="protein sequence ID" value="CBY18666.1"/>
    <property type="molecule type" value="Genomic_DNA"/>
</dbReference>